<dbReference type="Gene3D" id="3.30.470.20">
    <property type="entry name" value="ATP-grasp fold, B domain"/>
    <property type="match status" value="1"/>
</dbReference>
<accession>A0AB34K2X8</accession>
<evidence type="ECO:0000259" key="2">
    <source>
        <dbReference type="PROSITE" id="PS50975"/>
    </source>
</evidence>
<dbReference type="AlphaFoldDB" id="A0AB34K2X8"/>
<feature type="domain" description="ATP-grasp" evidence="2">
    <location>
        <begin position="289"/>
        <end position="503"/>
    </location>
</feature>
<name>A0AB34K2X8_PRYPA</name>
<sequence>MAPQTIEAALAEIAAREAKGQRLLQDEVVEPQVAASEDIPLAALHKWDKFPGAEEPFGVEKFRRLAPPDREHAFSRWASRRFARRSSSLWPRDVLDALPSLELWDSFLRQLPAAPDVWSALDADWSRMLSRAATLRFRPAYARGRRVLIFDPVFLASSDERHMIIDGMDANAVTVLGLHEQLPRLGRELGLQMHALAVLPDQMGISYLKAHYDRVFVVQRRNCLQAAARWHDAMNPRLARGAQPYYDAVLTWNPYRIPMSKSLALELGARALPLGRHLFHEGTKFKIRDVLIAEKSFGSTPYFNIQKEADLMRVVQLSGTWSPHQKSESPCFPCFMKPIGGGGMSAGINTHLLSGKIDDVMQLFRQARRLHKEAPHNSLILERYLAGAEVFAETLVHRGSVLRCSFRAIKWIGGRYGNPYGNSSMWQWPAVLTKEEFQQCTRVVYESTAALELQNGVFGFQLTLDPGLGCTFLELNTRPHMWPMLFDPLVQLYFTDVWLYPIAALLLAMDAPKESINSVLSPPNMSARLALTAVCSGPAADQQLFYREWLMWMTEVGGCTTKVSSYVPHTYEPPSN</sequence>
<dbReference type="EMBL" id="JBGBPQ010000002">
    <property type="protein sequence ID" value="KAL1527608.1"/>
    <property type="molecule type" value="Genomic_DNA"/>
</dbReference>
<dbReference type="GO" id="GO:0046872">
    <property type="term" value="F:metal ion binding"/>
    <property type="evidence" value="ECO:0007669"/>
    <property type="project" value="InterPro"/>
</dbReference>
<keyword evidence="4" id="KW-1185">Reference proteome</keyword>
<keyword evidence="1" id="KW-0547">Nucleotide-binding</keyword>
<gene>
    <name evidence="3" type="ORF">AB1Y20_008994</name>
</gene>
<protein>
    <recommendedName>
        <fullName evidence="2">ATP-grasp domain-containing protein</fullName>
    </recommendedName>
</protein>
<comment type="caution">
    <text evidence="3">The sequence shown here is derived from an EMBL/GenBank/DDBJ whole genome shotgun (WGS) entry which is preliminary data.</text>
</comment>
<evidence type="ECO:0000313" key="4">
    <source>
        <dbReference type="Proteomes" id="UP001515480"/>
    </source>
</evidence>
<dbReference type="PROSITE" id="PS50975">
    <property type="entry name" value="ATP_GRASP"/>
    <property type="match status" value="1"/>
</dbReference>
<dbReference type="SUPFAM" id="SSF56059">
    <property type="entry name" value="Glutathione synthetase ATP-binding domain-like"/>
    <property type="match status" value="1"/>
</dbReference>
<reference evidence="3 4" key="1">
    <citation type="journal article" date="2024" name="Science">
        <title>Giant polyketide synthase enzymes in the biosynthesis of giant marine polyether toxins.</title>
        <authorList>
            <person name="Fallon T.R."/>
            <person name="Shende V.V."/>
            <person name="Wierzbicki I.H."/>
            <person name="Pendleton A.L."/>
            <person name="Watervoot N.F."/>
            <person name="Auber R.P."/>
            <person name="Gonzalez D.J."/>
            <person name="Wisecaver J.H."/>
            <person name="Moore B.S."/>
        </authorList>
    </citation>
    <scope>NUCLEOTIDE SEQUENCE [LARGE SCALE GENOMIC DNA]</scope>
    <source>
        <strain evidence="3 4">12B1</strain>
    </source>
</reference>
<dbReference type="GO" id="GO:0005524">
    <property type="term" value="F:ATP binding"/>
    <property type="evidence" value="ECO:0007669"/>
    <property type="project" value="UniProtKB-UniRule"/>
</dbReference>
<organism evidence="3 4">
    <name type="scientific">Prymnesium parvum</name>
    <name type="common">Toxic golden alga</name>
    <dbReference type="NCBI Taxonomy" id="97485"/>
    <lineage>
        <taxon>Eukaryota</taxon>
        <taxon>Haptista</taxon>
        <taxon>Haptophyta</taxon>
        <taxon>Prymnesiophyceae</taxon>
        <taxon>Prymnesiales</taxon>
        <taxon>Prymnesiaceae</taxon>
        <taxon>Prymnesium</taxon>
    </lineage>
</organism>
<proteinExistence type="predicted"/>
<keyword evidence="1" id="KW-0067">ATP-binding</keyword>
<evidence type="ECO:0000313" key="3">
    <source>
        <dbReference type="EMBL" id="KAL1527608.1"/>
    </source>
</evidence>
<dbReference type="Proteomes" id="UP001515480">
    <property type="component" value="Unassembled WGS sequence"/>
</dbReference>
<evidence type="ECO:0000256" key="1">
    <source>
        <dbReference type="PROSITE-ProRule" id="PRU00409"/>
    </source>
</evidence>
<dbReference type="InterPro" id="IPR011761">
    <property type="entry name" value="ATP-grasp"/>
</dbReference>